<evidence type="ECO:0000256" key="2">
    <source>
        <dbReference type="ARBA" id="ARBA00012176"/>
    </source>
</evidence>
<comment type="similarity">
    <text evidence="1">Belongs to the PIGL family.</text>
</comment>
<dbReference type="InterPro" id="IPR024078">
    <property type="entry name" value="LmbE-like_dom_sf"/>
</dbReference>
<dbReference type="Proteomes" id="UP000663828">
    <property type="component" value="Unassembled WGS sequence"/>
</dbReference>
<evidence type="ECO:0000313" key="5">
    <source>
        <dbReference type="Proteomes" id="UP000663828"/>
    </source>
</evidence>
<keyword evidence="3" id="KW-0732">Signal</keyword>
<organism evidence="4 5">
    <name type="scientific">Adineta ricciae</name>
    <name type="common">Rotifer</name>
    <dbReference type="NCBI Taxonomy" id="249248"/>
    <lineage>
        <taxon>Eukaryota</taxon>
        <taxon>Metazoa</taxon>
        <taxon>Spiralia</taxon>
        <taxon>Gnathifera</taxon>
        <taxon>Rotifera</taxon>
        <taxon>Eurotatoria</taxon>
        <taxon>Bdelloidea</taxon>
        <taxon>Adinetida</taxon>
        <taxon>Adinetidae</taxon>
        <taxon>Adineta</taxon>
    </lineage>
</organism>
<dbReference type="PANTHER" id="PTHR12993">
    <property type="entry name" value="N-ACETYLGLUCOSAMINYL-PHOSPHATIDYLINOSITOL DE-N-ACETYLASE-RELATED"/>
    <property type="match status" value="1"/>
</dbReference>
<evidence type="ECO:0000256" key="3">
    <source>
        <dbReference type="SAM" id="SignalP"/>
    </source>
</evidence>
<sequence length="291" mass="33214">MVMIGFTLAVLVVIAHPDDETLFSGFLHALTHKLNASVDLVCITNGEGGFRHSAPSESLYGNLQLSNETIARQHLPRIRKQELLDSGKILGIRKYFFYDQFDLKYDRDVENVLSKQWNKELIIQLLEQTITTGNGQQGYNLMLIMLPSVQSHGHHTASGLLALETIKRLRDKQLDEMKLPIVIGGSEFVLSDRPIYTLNSLAETSAEFRFHRKWKLSSSSEISDYQMIVLWVCGEHKSQGGLIAETLTLLARDNEQYFYFTLNNNTQKLRMIDTLFKRLADMHDYDSGNML</sequence>
<dbReference type="GO" id="GO:0000225">
    <property type="term" value="F:N-acetylglucosaminylphosphatidylinositol deacetylase activity"/>
    <property type="evidence" value="ECO:0007669"/>
    <property type="project" value="UniProtKB-EC"/>
</dbReference>
<dbReference type="AlphaFoldDB" id="A0A814X833"/>
<dbReference type="SUPFAM" id="SSF102588">
    <property type="entry name" value="LmbE-like"/>
    <property type="match status" value="1"/>
</dbReference>
<dbReference type="GO" id="GO:0005783">
    <property type="term" value="C:endoplasmic reticulum"/>
    <property type="evidence" value="ECO:0007669"/>
    <property type="project" value="TreeGrafter"/>
</dbReference>
<dbReference type="EMBL" id="CAJNOR010001868">
    <property type="protein sequence ID" value="CAF1212248.1"/>
    <property type="molecule type" value="Genomic_DNA"/>
</dbReference>
<dbReference type="InterPro" id="IPR003737">
    <property type="entry name" value="GlcNAc_PI_deacetylase-related"/>
</dbReference>
<dbReference type="Pfam" id="PF02585">
    <property type="entry name" value="PIG-L"/>
    <property type="match status" value="1"/>
</dbReference>
<dbReference type="Gene3D" id="3.40.50.10320">
    <property type="entry name" value="LmbE-like"/>
    <property type="match status" value="1"/>
</dbReference>
<keyword evidence="5" id="KW-1185">Reference proteome</keyword>
<feature type="chain" id="PRO_5032631221" description="N-acetylglucosaminylphosphatidylinositol deacetylase" evidence="3">
    <location>
        <begin position="18"/>
        <end position="291"/>
    </location>
</feature>
<evidence type="ECO:0000256" key="1">
    <source>
        <dbReference type="ARBA" id="ARBA00006066"/>
    </source>
</evidence>
<evidence type="ECO:0000313" key="4">
    <source>
        <dbReference type="EMBL" id="CAF1212248.1"/>
    </source>
</evidence>
<accession>A0A814X833</accession>
<proteinExistence type="inferred from homology"/>
<gene>
    <name evidence="4" type="ORF">XAT740_LOCUS24255</name>
</gene>
<dbReference type="EC" id="3.5.1.89" evidence="2"/>
<protein>
    <recommendedName>
        <fullName evidence="2">N-acetylglucosaminylphosphatidylinositol deacetylase</fullName>
        <ecNumber evidence="2">3.5.1.89</ecNumber>
    </recommendedName>
</protein>
<reference evidence="4" key="1">
    <citation type="submission" date="2021-02" db="EMBL/GenBank/DDBJ databases">
        <authorList>
            <person name="Nowell W R."/>
        </authorList>
    </citation>
    <scope>NUCLEOTIDE SEQUENCE</scope>
</reference>
<name>A0A814X833_ADIRI</name>
<dbReference type="PANTHER" id="PTHR12993:SF11">
    <property type="entry name" value="N-ACETYLGLUCOSAMINYL-PHOSPHATIDYLINOSITOL DE-N-ACETYLASE"/>
    <property type="match status" value="1"/>
</dbReference>
<feature type="signal peptide" evidence="3">
    <location>
        <begin position="1"/>
        <end position="17"/>
    </location>
</feature>
<comment type="caution">
    <text evidence="4">The sequence shown here is derived from an EMBL/GenBank/DDBJ whole genome shotgun (WGS) entry which is preliminary data.</text>
</comment>